<dbReference type="PANTHER" id="PTHR35841">
    <property type="entry name" value="PHOSPHONATES-BINDING PERIPLASMIC PROTEIN"/>
    <property type="match status" value="1"/>
</dbReference>
<keyword evidence="1" id="KW-0732">Signal</keyword>
<protein>
    <submittedName>
        <fullName evidence="2">PhnD/SsuA/transferrin family substrate-binding protein</fullName>
    </submittedName>
</protein>
<evidence type="ECO:0000256" key="1">
    <source>
        <dbReference type="SAM" id="SignalP"/>
    </source>
</evidence>
<dbReference type="Pfam" id="PF12974">
    <property type="entry name" value="Phosphonate-bd"/>
    <property type="match status" value="1"/>
</dbReference>
<dbReference type="Gene3D" id="3.40.190.10">
    <property type="entry name" value="Periplasmic binding protein-like II"/>
    <property type="match status" value="2"/>
</dbReference>
<dbReference type="RefSeq" id="WP_239366506.1">
    <property type="nucleotide sequence ID" value="NZ_JAKREW010000013.1"/>
</dbReference>
<dbReference type="Proteomes" id="UP001201701">
    <property type="component" value="Unassembled WGS sequence"/>
</dbReference>
<sequence>MSHQSCFRDLFRTAAAVAVFLGLFSASARADWQDDIGTFRIGVVAEPGAGNSVPGLSVLTKAYSMALGMKVEFLVAPDYATLIEAQTAGRVEYAIYSALAYAAAAERCDCIEPLAAPTDSDGAIGFRSILVTRDGKVPSLQAMGSHRIAVGAPGSIAGWLLPLAELASQLPSVPGEGQILEHAPSASAAETMLIEGKVDAVFGWSPSGEDNLEALTAGTVARLREAGVAEGSLQVVWKSGLLRYGPHAVMKTLDPEAKRRLGVFLTNLKQQTPETYDLLEPRHSGGFVAVKHSDYTVAAKLLGRISRNGDEGENDKPEP</sequence>
<evidence type="ECO:0000313" key="3">
    <source>
        <dbReference type="Proteomes" id="UP001201701"/>
    </source>
</evidence>
<dbReference type="EMBL" id="JAKREW010000013">
    <property type="protein sequence ID" value="MCG7506387.1"/>
    <property type="molecule type" value="Genomic_DNA"/>
</dbReference>
<comment type="caution">
    <text evidence="2">The sequence shown here is derived from an EMBL/GenBank/DDBJ whole genome shotgun (WGS) entry which is preliminary data.</text>
</comment>
<keyword evidence="3" id="KW-1185">Reference proteome</keyword>
<name>A0ABS9QG28_9HYPH</name>
<gene>
    <name evidence="2" type="ORF">L4923_15275</name>
</gene>
<dbReference type="PANTHER" id="PTHR35841:SF1">
    <property type="entry name" value="PHOSPHONATES-BINDING PERIPLASMIC PROTEIN"/>
    <property type="match status" value="1"/>
</dbReference>
<reference evidence="2 3" key="1">
    <citation type="submission" date="2022-02" db="EMBL/GenBank/DDBJ databases">
        <title>Draft genome sequence of Mezorhizobium retamae strain IRAMC:0171 isolated from Retama raetam nodules.</title>
        <authorList>
            <person name="Bengaied R."/>
            <person name="Sbissi I."/>
            <person name="Huber K."/>
            <person name="Ghodbane F."/>
            <person name="Nouioui I."/>
            <person name="Tarhouni M."/>
            <person name="Gtari M."/>
        </authorList>
    </citation>
    <scope>NUCLEOTIDE SEQUENCE [LARGE SCALE GENOMIC DNA]</scope>
    <source>
        <strain evidence="2 3">IRAMC:0171</strain>
    </source>
</reference>
<feature type="chain" id="PRO_5045130159" evidence="1">
    <location>
        <begin position="31"/>
        <end position="319"/>
    </location>
</feature>
<proteinExistence type="predicted"/>
<feature type="signal peptide" evidence="1">
    <location>
        <begin position="1"/>
        <end position="30"/>
    </location>
</feature>
<organism evidence="2 3">
    <name type="scientific">Mesorhizobium retamae</name>
    <dbReference type="NCBI Taxonomy" id="2912854"/>
    <lineage>
        <taxon>Bacteria</taxon>
        <taxon>Pseudomonadati</taxon>
        <taxon>Pseudomonadota</taxon>
        <taxon>Alphaproteobacteria</taxon>
        <taxon>Hyphomicrobiales</taxon>
        <taxon>Phyllobacteriaceae</taxon>
        <taxon>Mesorhizobium</taxon>
    </lineage>
</organism>
<accession>A0ABS9QG28</accession>
<dbReference type="SUPFAM" id="SSF53850">
    <property type="entry name" value="Periplasmic binding protein-like II"/>
    <property type="match status" value="1"/>
</dbReference>
<evidence type="ECO:0000313" key="2">
    <source>
        <dbReference type="EMBL" id="MCG7506387.1"/>
    </source>
</evidence>